<keyword evidence="6" id="KW-1185">Reference proteome</keyword>
<dbReference type="EMBL" id="CAVLEF010000001">
    <property type="protein sequence ID" value="CAK1540717.1"/>
    <property type="molecule type" value="Genomic_DNA"/>
</dbReference>
<evidence type="ECO:0000256" key="4">
    <source>
        <dbReference type="SAM" id="SignalP"/>
    </source>
</evidence>
<dbReference type="Proteomes" id="UP001497472">
    <property type="component" value="Unassembled WGS sequence"/>
</dbReference>
<sequence length="286" mass="31909">MRVIVFIAFITAVQSARILGLFAHTGKSHHMVFEPLLKKLATKHEVTVASFFPQKIPIANYTEISLKGLASPGLNSFDLSTIKKPSIVTKIPIVGDVVKLLTLPTSLPNVVDICDKICKLPALVDALQKTYDVVIVETFVSDCMLGLMHVHGINAPVVGLSSTSPFPWANNRVGLMNNPSFMPFILTGMSTQMTFRERMANTLYYGIANLIYYIQDKQRLVIEKHYNMPVPLYDLSFNLTMILLNTFHTLNGVKYQVPGLVEVGGMHLDHRHQRLPGVSIQKLLCY</sequence>
<proteinExistence type="inferred from homology"/>
<dbReference type="GO" id="GO:0008194">
    <property type="term" value="F:UDP-glycosyltransferase activity"/>
    <property type="evidence" value="ECO:0007669"/>
    <property type="project" value="InterPro"/>
</dbReference>
<evidence type="ECO:0000256" key="1">
    <source>
        <dbReference type="ARBA" id="ARBA00009995"/>
    </source>
</evidence>
<gene>
    <name evidence="5" type="ORF">LNINA_LOCUS749</name>
</gene>
<evidence type="ECO:0000256" key="2">
    <source>
        <dbReference type="ARBA" id="ARBA00022676"/>
    </source>
</evidence>
<comment type="caution">
    <text evidence="5">The sequence shown here is derived from an EMBL/GenBank/DDBJ whole genome shotgun (WGS) entry which is preliminary data.</text>
</comment>
<keyword evidence="2" id="KW-0328">Glycosyltransferase</keyword>
<accession>A0AAV1IVK6</accession>
<keyword evidence="3" id="KW-0808">Transferase</keyword>
<feature type="chain" id="PRO_5043684847" evidence="4">
    <location>
        <begin position="16"/>
        <end position="286"/>
    </location>
</feature>
<protein>
    <submittedName>
        <fullName evidence="5">Uncharacterized protein</fullName>
    </submittedName>
</protein>
<dbReference type="Pfam" id="PF00201">
    <property type="entry name" value="UDPGT"/>
    <property type="match status" value="1"/>
</dbReference>
<evidence type="ECO:0000256" key="3">
    <source>
        <dbReference type="ARBA" id="ARBA00022679"/>
    </source>
</evidence>
<feature type="signal peptide" evidence="4">
    <location>
        <begin position="1"/>
        <end position="15"/>
    </location>
</feature>
<dbReference type="InterPro" id="IPR002213">
    <property type="entry name" value="UDP_glucos_trans"/>
</dbReference>
<dbReference type="PANTHER" id="PTHR48043">
    <property type="entry name" value="EG:EG0003.4 PROTEIN-RELATED"/>
    <property type="match status" value="1"/>
</dbReference>
<dbReference type="InterPro" id="IPR050271">
    <property type="entry name" value="UDP-glycosyltransferase"/>
</dbReference>
<name>A0AAV1IVK6_9NEOP</name>
<dbReference type="SUPFAM" id="SSF53756">
    <property type="entry name" value="UDP-Glycosyltransferase/glycogen phosphorylase"/>
    <property type="match status" value="1"/>
</dbReference>
<evidence type="ECO:0000313" key="5">
    <source>
        <dbReference type="EMBL" id="CAK1540717.1"/>
    </source>
</evidence>
<reference evidence="5 6" key="1">
    <citation type="submission" date="2023-11" db="EMBL/GenBank/DDBJ databases">
        <authorList>
            <person name="Okamura Y."/>
        </authorList>
    </citation>
    <scope>NUCLEOTIDE SEQUENCE [LARGE SCALE GENOMIC DNA]</scope>
</reference>
<dbReference type="AlphaFoldDB" id="A0AAV1IVK6"/>
<keyword evidence="4" id="KW-0732">Signal</keyword>
<evidence type="ECO:0000313" key="6">
    <source>
        <dbReference type="Proteomes" id="UP001497472"/>
    </source>
</evidence>
<dbReference type="PANTHER" id="PTHR48043:SF145">
    <property type="entry name" value="FI06409P-RELATED"/>
    <property type="match status" value="1"/>
</dbReference>
<comment type="similarity">
    <text evidence="1">Belongs to the UDP-glycosyltransferase family.</text>
</comment>
<organism evidence="5 6">
    <name type="scientific">Leptosia nina</name>
    <dbReference type="NCBI Taxonomy" id="320188"/>
    <lineage>
        <taxon>Eukaryota</taxon>
        <taxon>Metazoa</taxon>
        <taxon>Ecdysozoa</taxon>
        <taxon>Arthropoda</taxon>
        <taxon>Hexapoda</taxon>
        <taxon>Insecta</taxon>
        <taxon>Pterygota</taxon>
        <taxon>Neoptera</taxon>
        <taxon>Endopterygota</taxon>
        <taxon>Lepidoptera</taxon>
        <taxon>Glossata</taxon>
        <taxon>Ditrysia</taxon>
        <taxon>Papilionoidea</taxon>
        <taxon>Pieridae</taxon>
        <taxon>Pierinae</taxon>
        <taxon>Leptosia</taxon>
    </lineage>
</organism>